<dbReference type="GO" id="GO:0003676">
    <property type="term" value="F:nucleic acid binding"/>
    <property type="evidence" value="ECO:0007669"/>
    <property type="project" value="InterPro"/>
</dbReference>
<dbReference type="EMBL" id="UAVW01000021">
    <property type="protein sequence ID" value="SQB16622.1"/>
    <property type="molecule type" value="Genomic_DNA"/>
</dbReference>
<name>A0A2X2UE21_9FIRM</name>
<evidence type="ECO:0000256" key="2">
    <source>
        <dbReference type="ARBA" id="ARBA00022722"/>
    </source>
</evidence>
<evidence type="ECO:0000313" key="5">
    <source>
        <dbReference type="EMBL" id="SQB16622.1"/>
    </source>
</evidence>
<reference evidence="5 6" key="1">
    <citation type="submission" date="2018-06" db="EMBL/GenBank/DDBJ databases">
        <authorList>
            <consortium name="Pathogen Informatics"/>
            <person name="Doyle S."/>
        </authorList>
    </citation>
    <scope>NUCLEOTIDE SEQUENCE [LARGE SCALE GENOMIC DNA]</scope>
    <source>
        <strain evidence="5 6">NCTC11224</strain>
    </source>
</reference>
<proteinExistence type="predicted"/>
<keyword evidence="3" id="KW-0378">Hydrolase</keyword>
<organism evidence="5 6">
    <name type="scientific">Enterocloster clostridioformis</name>
    <dbReference type="NCBI Taxonomy" id="1531"/>
    <lineage>
        <taxon>Bacteria</taxon>
        <taxon>Bacillati</taxon>
        <taxon>Bacillota</taxon>
        <taxon>Clostridia</taxon>
        <taxon>Lachnospirales</taxon>
        <taxon>Lachnospiraceae</taxon>
        <taxon>Enterocloster</taxon>
    </lineage>
</organism>
<dbReference type="InterPro" id="IPR011856">
    <property type="entry name" value="tRNA_endonuc-like_dom_sf"/>
</dbReference>
<feature type="domain" description="VRR-NUC" evidence="4">
    <location>
        <begin position="1"/>
        <end position="80"/>
    </location>
</feature>
<dbReference type="AlphaFoldDB" id="A0A2X2UE21"/>
<keyword evidence="6" id="KW-1185">Reference proteome</keyword>
<dbReference type="RefSeq" id="WP_112483443.1">
    <property type="nucleotide sequence ID" value="NZ_JAIWZC010000001.1"/>
</dbReference>
<dbReference type="GO" id="GO:0016788">
    <property type="term" value="F:hydrolase activity, acting on ester bonds"/>
    <property type="evidence" value="ECO:0007669"/>
    <property type="project" value="InterPro"/>
</dbReference>
<dbReference type="InterPro" id="IPR014883">
    <property type="entry name" value="VRR_NUC"/>
</dbReference>
<evidence type="ECO:0000256" key="1">
    <source>
        <dbReference type="ARBA" id="ARBA00001946"/>
    </source>
</evidence>
<dbReference type="Pfam" id="PF08774">
    <property type="entry name" value="VRR_NUC"/>
    <property type="match status" value="1"/>
</dbReference>
<dbReference type="SMART" id="SM00990">
    <property type="entry name" value="VRR_NUC"/>
    <property type="match status" value="1"/>
</dbReference>
<dbReference type="Proteomes" id="UP000251853">
    <property type="component" value="Unassembled WGS sequence"/>
</dbReference>
<comment type="cofactor">
    <cofactor evidence="1">
        <name>Mg(2+)</name>
        <dbReference type="ChEBI" id="CHEBI:18420"/>
    </cofactor>
</comment>
<accession>A0A2X2UE21</accession>
<protein>
    <submittedName>
        <fullName evidence="5">VRR-NUC domain-containing protein</fullName>
    </submittedName>
</protein>
<dbReference type="Gene3D" id="3.40.1350.10">
    <property type="match status" value="1"/>
</dbReference>
<evidence type="ECO:0000313" key="6">
    <source>
        <dbReference type="Proteomes" id="UP000251853"/>
    </source>
</evidence>
<gene>
    <name evidence="5" type="ORF">NCTC11224_05682</name>
</gene>
<evidence type="ECO:0000259" key="4">
    <source>
        <dbReference type="SMART" id="SM00990"/>
    </source>
</evidence>
<evidence type="ECO:0000256" key="3">
    <source>
        <dbReference type="ARBA" id="ARBA00022801"/>
    </source>
</evidence>
<dbReference type="GO" id="GO:0004518">
    <property type="term" value="F:nuclease activity"/>
    <property type="evidence" value="ECO:0007669"/>
    <property type="project" value="UniProtKB-KW"/>
</dbReference>
<sequence>MREREIEQKLKKETEKQRGMCFKFLSSVSGVPDRILLLPGGLVIFVELKKEGEKPRKLQEVQMRKIRELGFRVRVVDSEQGIQELMREIEDWKS</sequence>
<keyword evidence="2" id="KW-0540">Nuclease</keyword>